<dbReference type="SUPFAM" id="SSF158472">
    <property type="entry name" value="HAMP domain-like"/>
    <property type="match status" value="1"/>
</dbReference>
<dbReference type="InterPro" id="IPR036890">
    <property type="entry name" value="HATPase_C_sf"/>
</dbReference>
<evidence type="ECO:0000313" key="9">
    <source>
        <dbReference type="EMBL" id="SDN88952.1"/>
    </source>
</evidence>
<keyword evidence="2" id="KW-1003">Cell membrane</keyword>
<evidence type="ECO:0000256" key="4">
    <source>
        <dbReference type="ARBA" id="ARBA00022679"/>
    </source>
</evidence>
<keyword evidence="3" id="KW-0597">Phosphoprotein</keyword>
<dbReference type="PROSITE" id="PS50885">
    <property type="entry name" value="HAMP"/>
    <property type="match status" value="1"/>
</dbReference>
<keyword evidence="7" id="KW-0812">Transmembrane</keyword>
<sequence length="591" mass="67412">MRSLTLKTKLFLAITSINVLIITLVAIMIYVSNVNEMRRQTESLSDVLAMQFTRTIDLYMQDIESVSISLFTNADIQQNLQEELWARTPYDQYLVQGDLYSQLFQQSYPRRDIEGITLFTEDNIAYEYTNQGQVEMLLLTEYPEWRNEINRESKGEFELLPTHVTAYSSGTEEQVISFVRNIYTIPQRERIGAMKIDMNINRFSDLLQFDRDNTLQEHLQLFVVDEGENLIFSNRLAYEGSELPDAPDVNAIMTGDNTFASTTYPSEYTGWETRIAIDDAFFLYERNQIIGFIATSGLIAVLLTALASYFIASTITRPMHRLVSKMKRVEEGELNERMEADGSPEIAVLSRGYNRMLTSIDRLISEVYEAKLTEKNAKIAALQAQINPHFLYNTLNVMKAIGRARGVTEVAEISSSLAELFKYNMNQSDQLVSLEAEKMHIEHYMRIQKHRFPNRYTLHTDIPEALRHALIPKLMIQPQVENSIQHGLKNLTSGGHIWLSAFEEEGALIIEIKDNGCGIEEARLTQVRQSLDASRIVDIDPDLGLGIVNTHMRLKLMFGETYGVSIQSELHQGTKVQLRMPLQAAEKGEGA</sequence>
<dbReference type="Proteomes" id="UP000198778">
    <property type="component" value="Unassembled WGS sequence"/>
</dbReference>
<feature type="transmembrane region" description="Helical" evidence="7">
    <location>
        <begin position="289"/>
        <end position="312"/>
    </location>
</feature>
<keyword evidence="10" id="KW-1185">Reference proteome</keyword>
<feature type="transmembrane region" description="Helical" evidence="7">
    <location>
        <begin position="12"/>
        <end position="31"/>
    </location>
</feature>
<keyword evidence="5 9" id="KW-0418">Kinase</keyword>
<comment type="subcellular location">
    <subcellularLocation>
        <location evidence="1">Cell membrane</location>
        <topology evidence="1">Multi-pass membrane protein</topology>
    </subcellularLocation>
</comment>
<dbReference type="SUPFAM" id="SSF55874">
    <property type="entry name" value="ATPase domain of HSP90 chaperone/DNA topoisomerase II/histidine kinase"/>
    <property type="match status" value="1"/>
</dbReference>
<protein>
    <submittedName>
        <fullName evidence="9">Histidine kinase-, DNA gyrase B-, and HSP90-like ATPase</fullName>
    </submittedName>
</protein>
<reference evidence="10" key="1">
    <citation type="submission" date="2016-10" db="EMBL/GenBank/DDBJ databases">
        <authorList>
            <person name="Varghese N."/>
            <person name="Submissions S."/>
        </authorList>
    </citation>
    <scope>NUCLEOTIDE SEQUENCE [LARGE SCALE GENOMIC DNA]</scope>
    <source>
        <strain evidence="10">CGMCC 1.10369</strain>
    </source>
</reference>
<dbReference type="InterPro" id="IPR050640">
    <property type="entry name" value="Bact_2-comp_sensor_kinase"/>
</dbReference>
<dbReference type="GO" id="GO:0000155">
    <property type="term" value="F:phosphorelay sensor kinase activity"/>
    <property type="evidence" value="ECO:0007669"/>
    <property type="project" value="InterPro"/>
</dbReference>
<organism evidence="9 10">
    <name type="scientific">Alkalicoccus daliensis</name>
    <dbReference type="NCBI Taxonomy" id="745820"/>
    <lineage>
        <taxon>Bacteria</taxon>
        <taxon>Bacillati</taxon>
        <taxon>Bacillota</taxon>
        <taxon>Bacilli</taxon>
        <taxon>Bacillales</taxon>
        <taxon>Bacillaceae</taxon>
        <taxon>Alkalicoccus</taxon>
    </lineage>
</organism>
<dbReference type="Gene3D" id="3.30.565.10">
    <property type="entry name" value="Histidine kinase-like ATPase, C-terminal domain"/>
    <property type="match status" value="1"/>
</dbReference>
<name>A0A1H0F2T8_9BACI</name>
<dbReference type="CDD" id="cd06225">
    <property type="entry name" value="HAMP"/>
    <property type="match status" value="1"/>
</dbReference>
<evidence type="ECO:0000313" key="10">
    <source>
        <dbReference type="Proteomes" id="UP000198778"/>
    </source>
</evidence>
<dbReference type="SMART" id="SM00304">
    <property type="entry name" value="HAMP"/>
    <property type="match status" value="1"/>
</dbReference>
<evidence type="ECO:0000256" key="3">
    <source>
        <dbReference type="ARBA" id="ARBA00022553"/>
    </source>
</evidence>
<keyword evidence="6 7" id="KW-0472">Membrane</keyword>
<dbReference type="InterPro" id="IPR003660">
    <property type="entry name" value="HAMP_dom"/>
</dbReference>
<keyword evidence="7" id="KW-1133">Transmembrane helix</keyword>
<dbReference type="InterPro" id="IPR003594">
    <property type="entry name" value="HATPase_dom"/>
</dbReference>
<evidence type="ECO:0000256" key="6">
    <source>
        <dbReference type="ARBA" id="ARBA00023136"/>
    </source>
</evidence>
<dbReference type="PANTHER" id="PTHR34220:SF7">
    <property type="entry name" value="SENSOR HISTIDINE KINASE YPDA"/>
    <property type="match status" value="1"/>
</dbReference>
<dbReference type="InterPro" id="IPR010559">
    <property type="entry name" value="Sig_transdc_His_kin_internal"/>
</dbReference>
<evidence type="ECO:0000259" key="8">
    <source>
        <dbReference type="PROSITE" id="PS50885"/>
    </source>
</evidence>
<dbReference type="OrthoDB" id="9776552at2"/>
<dbReference type="PANTHER" id="PTHR34220">
    <property type="entry name" value="SENSOR HISTIDINE KINASE YPDA"/>
    <property type="match status" value="1"/>
</dbReference>
<dbReference type="RefSeq" id="WP_090842600.1">
    <property type="nucleotide sequence ID" value="NZ_FNIL01000004.1"/>
</dbReference>
<evidence type="ECO:0000256" key="2">
    <source>
        <dbReference type="ARBA" id="ARBA00022475"/>
    </source>
</evidence>
<feature type="domain" description="HAMP" evidence="8">
    <location>
        <begin position="313"/>
        <end position="365"/>
    </location>
</feature>
<keyword evidence="4" id="KW-0808">Transferase</keyword>
<proteinExistence type="predicted"/>
<dbReference type="Pfam" id="PF06580">
    <property type="entry name" value="His_kinase"/>
    <property type="match status" value="1"/>
</dbReference>
<dbReference type="Pfam" id="PF02518">
    <property type="entry name" value="HATPase_c"/>
    <property type="match status" value="1"/>
</dbReference>
<dbReference type="GO" id="GO:0005886">
    <property type="term" value="C:plasma membrane"/>
    <property type="evidence" value="ECO:0007669"/>
    <property type="project" value="UniProtKB-SubCell"/>
</dbReference>
<dbReference type="Pfam" id="PF00672">
    <property type="entry name" value="HAMP"/>
    <property type="match status" value="1"/>
</dbReference>
<accession>A0A1H0F2T8</accession>
<dbReference type="STRING" id="745820.SAMN04488053_104167"/>
<dbReference type="Gene3D" id="6.10.340.10">
    <property type="match status" value="1"/>
</dbReference>
<evidence type="ECO:0000256" key="1">
    <source>
        <dbReference type="ARBA" id="ARBA00004651"/>
    </source>
</evidence>
<dbReference type="EMBL" id="FNIL01000004">
    <property type="protein sequence ID" value="SDN88952.1"/>
    <property type="molecule type" value="Genomic_DNA"/>
</dbReference>
<evidence type="ECO:0000256" key="7">
    <source>
        <dbReference type="SAM" id="Phobius"/>
    </source>
</evidence>
<gene>
    <name evidence="9" type="ORF">SAMN04488053_104167</name>
</gene>
<evidence type="ECO:0000256" key="5">
    <source>
        <dbReference type="ARBA" id="ARBA00022777"/>
    </source>
</evidence>
<dbReference type="AlphaFoldDB" id="A0A1H0F2T8"/>